<feature type="compositionally biased region" description="Basic residues" evidence="1">
    <location>
        <begin position="222"/>
        <end position="234"/>
    </location>
</feature>
<feature type="compositionally biased region" description="Basic and acidic residues" evidence="1">
    <location>
        <begin position="363"/>
        <end position="374"/>
    </location>
</feature>
<proteinExistence type="predicted"/>
<feature type="compositionally biased region" description="Basic residues" evidence="1">
    <location>
        <begin position="7"/>
        <end position="23"/>
    </location>
</feature>
<feature type="non-terminal residue" evidence="2">
    <location>
        <position position="398"/>
    </location>
</feature>
<feature type="region of interest" description="Disordered" evidence="1">
    <location>
        <begin position="216"/>
        <end position="344"/>
    </location>
</feature>
<feature type="region of interest" description="Disordered" evidence="1">
    <location>
        <begin position="357"/>
        <end position="398"/>
    </location>
</feature>
<name>A0A6J4MYI7_9ACTN</name>
<organism evidence="2">
    <name type="scientific">uncultured Nocardioides sp</name>
    <dbReference type="NCBI Taxonomy" id="198441"/>
    <lineage>
        <taxon>Bacteria</taxon>
        <taxon>Bacillati</taxon>
        <taxon>Actinomycetota</taxon>
        <taxon>Actinomycetes</taxon>
        <taxon>Propionibacteriales</taxon>
        <taxon>Nocardioidaceae</taxon>
        <taxon>Nocardioides</taxon>
        <taxon>environmental samples</taxon>
    </lineage>
</organism>
<feature type="compositionally biased region" description="Basic residues" evidence="1">
    <location>
        <begin position="272"/>
        <end position="303"/>
    </location>
</feature>
<dbReference type="AlphaFoldDB" id="A0A6J4MYI7"/>
<accession>A0A6J4MYI7</accession>
<protein>
    <submittedName>
        <fullName evidence="2">Polyhydroxyalkanoic acid synthase</fullName>
    </submittedName>
</protein>
<dbReference type="EMBL" id="CADCUP010000016">
    <property type="protein sequence ID" value="CAA9372651.1"/>
    <property type="molecule type" value="Genomic_DNA"/>
</dbReference>
<feature type="compositionally biased region" description="Low complexity" evidence="1">
    <location>
        <begin position="258"/>
        <end position="271"/>
    </location>
</feature>
<reference evidence="2" key="1">
    <citation type="submission" date="2020-02" db="EMBL/GenBank/DDBJ databases">
        <authorList>
            <person name="Meier V. D."/>
        </authorList>
    </citation>
    <scope>NUCLEOTIDE SEQUENCE</scope>
    <source>
        <strain evidence="2">AVDCRST_MAG06</strain>
    </source>
</reference>
<sequence length="398" mass="42253">GSDPHARSGRLRSGQRRTPRGLRRGGGPAPHAADDDRRRRPARGLPLPAGGARRGDRRPGPAGHSAGRAGAGLRPAPGVLAGAAPGRAGAPDVPGGVRTGLLRPRPRDRALGRGGGADRGARGLGPRGRKARARGGLEPRRHLRPAGRRRPAGPADRLHQCAGDAPGHHHGADHRAGASVARAAWSGEPGPRLPRLPGHRRCAAAAGAVGVRAHVVPEARHQTAHRGRPPRRPRLPGADRGRRPLHLPDDRLPGTHVRAALPPLPQGQQPRGRQHRARRPHRRALRDHRAGHRLRWRQRHHRPDRVGASRAAAADRCPRGAVRGRPRRTPRHADRARGARHDVAGAGRLARRVVVAAGGAAADRARAEGRRQEGSCEEGADEEGAHEAGRGPARPRAL</sequence>
<feature type="non-terminal residue" evidence="2">
    <location>
        <position position="1"/>
    </location>
</feature>
<feature type="compositionally biased region" description="Basic and acidic residues" evidence="1">
    <location>
        <begin position="331"/>
        <end position="343"/>
    </location>
</feature>
<feature type="compositionally biased region" description="Low complexity" evidence="1">
    <location>
        <begin position="60"/>
        <end position="103"/>
    </location>
</feature>
<evidence type="ECO:0000313" key="2">
    <source>
        <dbReference type="EMBL" id="CAA9372651.1"/>
    </source>
</evidence>
<feature type="compositionally biased region" description="Gly residues" evidence="1">
    <location>
        <begin position="112"/>
        <end position="126"/>
    </location>
</feature>
<gene>
    <name evidence="2" type="ORF">AVDCRST_MAG06-195</name>
</gene>
<feature type="region of interest" description="Disordered" evidence="1">
    <location>
        <begin position="1"/>
        <end position="198"/>
    </location>
</feature>
<evidence type="ECO:0000256" key="1">
    <source>
        <dbReference type="SAM" id="MobiDB-lite"/>
    </source>
</evidence>
<feature type="compositionally biased region" description="Basic and acidic residues" evidence="1">
    <location>
        <begin position="237"/>
        <end position="253"/>
    </location>
</feature>
<feature type="compositionally biased region" description="Basic residues" evidence="1">
    <location>
        <begin position="141"/>
        <end position="151"/>
    </location>
</feature>